<reference evidence="6 7" key="1">
    <citation type="journal article" date="2023" name="Plant">
        <title>Draft Genome Sequence Resource of CBPPT1, a 'Candidatus Phytoplasma trifolii'-Related Strain Associated with Potato Purple Top Disease in the Columbia Basin, U.S.A.</title>
        <authorList>
            <person name="Wei W."/>
            <person name="Shao J."/>
            <person name="Bottner-Parker K.D."/>
            <person name="Zhao Y."/>
        </authorList>
    </citation>
    <scope>NUCLEOTIDE SEQUENCE [LARGE SCALE GENOMIC DNA]</scope>
    <source>
        <strain evidence="6 7">CBPPT1</strain>
    </source>
</reference>
<gene>
    <name evidence="6" type="ORF">M8044_000034</name>
</gene>
<evidence type="ECO:0000313" key="7">
    <source>
        <dbReference type="Proteomes" id="UP001221763"/>
    </source>
</evidence>
<evidence type="ECO:0000313" key="6">
    <source>
        <dbReference type="EMBL" id="MDC9031815.1"/>
    </source>
</evidence>
<dbReference type="Gene3D" id="3.60.110.10">
    <property type="entry name" value="Carbon-nitrogen hydrolase"/>
    <property type="match status" value="1"/>
</dbReference>
<evidence type="ECO:0000256" key="1">
    <source>
        <dbReference type="ARBA" id="ARBA00005188"/>
    </source>
</evidence>
<keyword evidence="4" id="KW-0067">ATP-binding</keyword>
<proteinExistence type="inferred from homology"/>
<comment type="pathway">
    <text evidence="1 4">Cofactor biosynthesis; NAD(+) biosynthesis; NAD(+) from deamido-NAD(+) (L-Gln route): step 1/1.</text>
</comment>
<dbReference type="Proteomes" id="UP001221763">
    <property type="component" value="Unassembled WGS sequence"/>
</dbReference>
<dbReference type="CDD" id="cd07570">
    <property type="entry name" value="GAT_Gln-NAD-synth"/>
    <property type="match status" value="1"/>
</dbReference>
<keyword evidence="7" id="KW-1185">Reference proteome</keyword>
<dbReference type="PROSITE" id="PS50263">
    <property type="entry name" value="CN_HYDROLASE"/>
    <property type="match status" value="1"/>
</dbReference>
<keyword evidence="4" id="KW-0547">Nucleotide-binding</keyword>
<comment type="caution">
    <text evidence="6">The sequence shown here is derived from an EMBL/GenBank/DDBJ whole genome shotgun (WGS) entry which is preliminary data.</text>
</comment>
<dbReference type="PANTHER" id="PTHR23090">
    <property type="entry name" value="NH 3 /GLUTAMINE-DEPENDENT NAD + SYNTHETASE"/>
    <property type="match status" value="1"/>
</dbReference>
<dbReference type="EMBL" id="JANHJP010000001">
    <property type="protein sequence ID" value="MDC9031815.1"/>
    <property type="molecule type" value="Genomic_DNA"/>
</dbReference>
<evidence type="ECO:0000259" key="5">
    <source>
        <dbReference type="PROSITE" id="PS50263"/>
    </source>
</evidence>
<evidence type="ECO:0000256" key="3">
    <source>
        <dbReference type="ARBA" id="ARBA00022598"/>
    </source>
</evidence>
<comment type="catalytic activity">
    <reaction evidence="4">
        <text>deamido-NAD(+) + L-glutamine + ATP + H2O = L-glutamate + AMP + diphosphate + NAD(+) + H(+)</text>
        <dbReference type="Rhea" id="RHEA:24384"/>
        <dbReference type="ChEBI" id="CHEBI:15377"/>
        <dbReference type="ChEBI" id="CHEBI:15378"/>
        <dbReference type="ChEBI" id="CHEBI:29985"/>
        <dbReference type="ChEBI" id="CHEBI:30616"/>
        <dbReference type="ChEBI" id="CHEBI:33019"/>
        <dbReference type="ChEBI" id="CHEBI:57540"/>
        <dbReference type="ChEBI" id="CHEBI:58359"/>
        <dbReference type="ChEBI" id="CHEBI:58437"/>
        <dbReference type="ChEBI" id="CHEBI:456215"/>
        <dbReference type="EC" id="6.3.5.1"/>
    </reaction>
</comment>
<dbReference type="InterPro" id="IPR003010">
    <property type="entry name" value="C-N_Hydrolase"/>
</dbReference>
<evidence type="ECO:0000256" key="4">
    <source>
        <dbReference type="PIRNR" id="PIRNR006630"/>
    </source>
</evidence>
<dbReference type="InterPro" id="IPR041856">
    <property type="entry name" value="NAD+_synth_C"/>
</dbReference>
<dbReference type="InterPro" id="IPR014445">
    <property type="entry name" value="Gln-dep_NAD_synthase"/>
</dbReference>
<dbReference type="InterPro" id="IPR036526">
    <property type="entry name" value="C-N_Hydrolase_sf"/>
</dbReference>
<accession>A0ABT5L7Z7</accession>
<organism evidence="6 7">
    <name type="scientific">Columbia Basin potato purple top phytoplasma</name>
    <dbReference type="NCBI Taxonomy" id="307134"/>
    <lineage>
        <taxon>Bacteria</taxon>
        <taxon>Bacillati</taxon>
        <taxon>Mycoplasmatota</taxon>
        <taxon>Mollicutes</taxon>
        <taxon>Acholeplasmatales</taxon>
        <taxon>Acholeplasmataceae</taxon>
        <taxon>Candidatus Phytoplasma</taxon>
        <taxon>16SrVI (Clover proliferation group)</taxon>
    </lineage>
</organism>
<dbReference type="Pfam" id="PF00795">
    <property type="entry name" value="CN_hydrolase"/>
    <property type="match status" value="1"/>
</dbReference>
<dbReference type="RefSeq" id="WP_273585053.1">
    <property type="nucleotide sequence ID" value="NZ_JANHJP010000001.1"/>
</dbReference>
<dbReference type="SUPFAM" id="SSF56317">
    <property type="entry name" value="Carbon-nitrogen hydrolase"/>
    <property type="match status" value="1"/>
</dbReference>
<name>A0ABT5L7Z7_9MOLU</name>
<keyword evidence="4" id="KW-0520">NAD</keyword>
<protein>
    <recommendedName>
        <fullName evidence="4">Glutamine-dependent NAD(+) synthetase</fullName>
        <ecNumber evidence="4">6.3.5.1</ecNumber>
    </recommendedName>
    <alternativeName>
        <fullName evidence="4">NAD(+) synthase [glutamine-hydrolyzing]</fullName>
    </alternativeName>
</protein>
<dbReference type="PANTHER" id="PTHR23090:SF9">
    <property type="entry name" value="GLUTAMINE-DEPENDENT NAD(+) SYNTHETASE"/>
    <property type="match status" value="1"/>
</dbReference>
<keyword evidence="3 4" id="KW-0436">Ligase</keyword>
<dbReference type="EC" id="6.3.5.1" evidence="4"/>
<sequence length="591" mass="68172">MYKNGSIKIEMSSPNLYVGNSAKNAKSIIEILNKSKASVVLFPELCLSGYTAGDLFFETNFLEENLSSLDFIINNNNFPGVFIIGMPFLFKEILFNVAIVIQGKKILGIVPKKTIPNYKEFNEKRWFHSGQYINNEIIDLLGQKVPIGDILFINKKFNIVFGVEICQDLWTITSPSDKMVLNGAHLIFNLSSSTEHIGKDQMRKLAVLNHSRKQIGGYFYTSSGITESSTDTLFSNHKIAAVLGEIIGEKNLTEQEDISLVVDVFIDYIKHQRRIDTSYADQTIGKEWPFVKSYFDLKENESYDFEKPLNPKPFLNDNPKELSKQLKLSNTIQTLSLKSQIFHIKKSKILLEIKNTLNDILMILVVVQYLNDNQKSFKDLEIIINELDYYHDSQSLSFDKQLLNNLGINNIKFINKENINNSESLLKNNLDKLILLSNNLSNIAYGKINYSCPSNSFVYNINAGIPNTLMTELILFHFKKKKIFIEENIKNFYLNKINKFLNRKVIIEDFILYHYLNNGLSKEKIIFLLEKTFFCSYNESFTLVSQYIKNFYQNQHKRNKISSGVKIVSCGLSYRTEFKVPNNILRQEIKK</sequence>
<dbReference type="InterPro" id="IPR003694">
    <property type="entry name" value="NAD_synthase"/>
</dbReference>
<evidence type="ECO:0000256" key="2">
    <source>
        <dbReference type="ARBA" id="ARBA00007145"/>
    </source>
</evidence>
<feature type="domain" description="CN hydrolase" evidence="5">
    <location>
        <begin position="7"/>
        <end position="268"/>
    </location>
</feature>
<comment type="similarity">
    <text evidence="2 4">In the C-terminal section; belongs to the NAD synthetase family.</text>
</comment>
<dbReference type="PIRSF" id="PIRSF006630">
    <property type="entry name" value="NADS_GAT"/>
    <property type="match status" value="1"/>
</dbReference>
<dbReference type="Gene3D" id="1.10.10.1140">
    <property type="entry name" value="Glutamine-dependent NAD+ synthetase, C-terminal domain"/>
    <property type="match status" value="1"/>
</dbReference>